<comment type="similarity">
    <text evidence="1">Belongs to the LysR transcriptional regulatory family.</text>
</comment>
<evidence type="ECO:0000256" key="5">
    <source>
        <dbReference type="ARBA" id="ARBA00023163"/>
    </source>
</evidence>
<dbReference type="PANTHER" id="PTHR30293">
    <property type="entry name" value="TRANSCRIPTIONAL REGULATORY PROTEIN NAC-RELATED"/>
    <property type="match status" value="1"/>
</dbReference>
<keyword evidence="4" id="KW-0010">Activator</keyword>
<dbReference type="EMBL" id="JAJHNU010000003">
    <property type="protein sequence ID" value="MDN4121990.1"/>
    <property type="molecule type" value="Genomic_DNA"/>
</dbReference>
<evidence type="ECO:0000256" key="4">
    <source>
        <dbReference type="ARBA" id="ARBA00023159"/>
    </source>
</evidence>
<accession>A0ABT8ELA1</accession>
<dbReference type="PROSITE" id="PS50931">
    <property type="entry name" value="HTH_LYSR"/>
    <property type="match status" value="1"/>
</dbReference>
<dbReference type="InterPro" id="IPR036390">
    <property type="entry name" value="WH_DNA-bd_sf"/>
</dbReference>
<keyword evidence="2" id="KW-0805">Transcription regulation</keyword>
<dbReference type="SUPFAM" id="SSF53850">
    <property type="entry name" value="Periplasmic binding protein-like II"/>
    <property type="match status" value="1"/>
</dbReference>
<keyword evidence="8" id="KW-1185">Reference proteome</keyword>
<keyword evidence="3" id="KW-0238">DNA-binding</keyword>
<dbReference type="Pfam" id="PF00126">
    <property type="entry name" value="HTH_1"/>
    <property type="match status" value="1"/>
</dbReference>
<dbReference type="InterPro" id="IPR005119">
    <property type="entry name" value="LysR_subst-bd"/>
</dbReference>
<dbReference type="InterPro" id="IPR036388">
    <property type="entry name" value="WH-like_DNA-bd_sf"/>
</dbReference>
<dbReference type="Proteomes" id="UP001168613">
    <property type="component" value="Unassembled WGS sequence"/>
</dbReference>
<dbReference type="Pfam" id="PF03466">
    <property type="entry name" value="LysR_substrate"/>
    <property type="match status" value="1"/>
</dbReference>
<sequence length="314" mass="34687">MNIKQLRYFCRIYELKNMTHAAEALYIAQSALSQQMQTLEKTLGVQLFLRKAQGVTPTPEAALLYQHSQTILRQLDATRSLLGRDSDEFISGRVSLGMASSTARMLALPLIQEVHRKLPAVVLEIVDVPSADLTKSVIQGRLDFSLSPDQQATRGIEVRPLLIEELFLLAHPDTPIHANPVTIEAIKDLPIILPSQPNQLRARIDHAFLSARLSYSLLAEASTAATLIPALEAAMAITILPYSAASSEIDAGKISAYPFATALYREISLCWSTYNPPTPAVKRVMQIAIEILQTLVETKTWKHVTIPEGDKELN</sequence>
<dbReference type="PRINTS" id="PR00039">
    <property type="entry name" value="HTHLYSR"/>
</dbReference>
<name>A0ABT8ELA1_9BURK</name>
<evidence type="ECO:0000256" key="3">
    <source>
        <dbReference type="ARBA" id="ARBA00023125"/>
    </source>
</evidence>
<reference evidence="7" key="1">
    <citation type="submission" date="2021-11" db="EMBL/GenBank/DDBJ databases">
        <title>Draft genome sequence of Alcaligenes endophyticus type strain CCUG 75668T.</title>
        <authorList>
            <person name="Salva-Serra F."/>
            <person name="Duran R.E."/>
            <person name="Seeger M."/>
            <person name="Moore E.R.B."/>
            <person name="Jaen-Luchoro D."/>
        </authorList>
    </citation>
    <scope>NUCLEOTIDE SEQUENCE</scope>
    <source>
        <strain evidence="7">CCUG 75668</strain>
    </source>
</reference>
<dbReference type="RefSeq" id="WP_266123005.1">
    <property type="nucleotide sequence ID" value="NZ_JAJHNU010000003.1"/>
</dbReference>
<dbReference type="Gene3D" id="3.40.190.290">
    <property type="match status" value="1"/>
</dbReference>
<gene>
    <name evidence="7" type="ORF">LMS43_11895</name>
</gene>
<feature type="domain" description="HTH lysR-type" evidence="6">
    <location>
        <begin position="1"/>
        <end position="58"/>
    </location>
</feature>
<organism evidence="7 8">
    <name type="scientific">Alcaligenes endophyticus</name>
    <dbReference type="NCBI Taxonomy" id="1929088"/>
    <lineage>
        <taxon>Bacteria</taxon>
        <taxon>Pseudomonadati</taxon>
        <taxon>Pseudomonadota</taxon>
        <taxon>Betaproteobacteria</taxon>
        <taxon>Burkholderiales</taxon>
        <taxon>Alcaligenaceae</taxon>
        <taxon>Alcaligenes</taxon>
    </lineage>
</organism>
<evidence type="ECO:0000259" key="6">
    <source>
        <dbReference type="PROSITE" id="PS50931"/>
    </source>
</evidence>
<keyword evidence="5" id="KW-0804">Transcription</keyword>
<evidence type="ECO:0000313" key="7">
    <source>
        <dbReference type="EMBL" id="MDN4121990.1"/>
    </source>
</evidence>
<proteinExistence type="inferred from homology"/>
<evidence type="ECO:0000313" key="8">
    <source>
        <dbReference type="Proteomes" id="UP001168613"/>
    </source>
</evidence>
<dbReference type="Gene3D" id="1.10.10.10">
    <property type="entry name" value="Winged helix-like DNA-binding domain superfamily/Winged helix DNA-binding domain"/>
    <property type="match status" value="1"/>
</dbReference>
<evidence type="ECO:0000256" key="1">
    <source>
        <dbReference type="ARBA" id="ARBA00009437"/>
    </source>
</evidence>
<protein>
    <submittedName>
        <fullName evidence="7">LysR family transcriptional regulator</fullName>
    </submittedName>
</protein>
<evidence type="ECO:0000256" key="2">
    <source>
        <dbReference type="ARBA" id="ARBA00023015"/>
    </source>
</evidence>
<dbReference type="InterPro" id="IPR000847">
    <property type="entry name" value="LysR_HTH_N"/>
</dbReference>
<dbReference type="SUPFAM" id="SSF46785">
    <property type="entry name" value="Winged helix' DNA-binding domain"/>
    <property type="match status" value="1"/>
</dbReference>
<comment type="caution">
    <text evidence="7">The sequence shown here is derived from an EMBL/GenBank/DDBJ whole genome shotgun (WGS) entry which is preliminary data.</text>
</comment>
<dbReference type="PANTHER" id="PTHR30293:SF0">
    <property type="entry name" value="NITROGEN ASSIMILATION REGULATORY PROTEIN NAC"/>
    <property type="match status" value="1"/>
</dbReference>